<gene>
    <name evidence="2" type="ORF">STRIP9103_01396</name>
</gene>
<dbReference type="Proteomes" id="UP000010411">
    <property type="component" value="Unassembled WGS sequence"/>
</dbReference>
<organism evidence="2 3">
    <name type="scientific">Streptomyces ipomoeae 91-03</name>
    <dbReference type="NCBI Taxonomy" id="698759"/>
    <lineage>
        <taxon>Bacteria</taxon>
        <taxon>Bacillati</taxon>
        <taxon>Actinomycetota</taxon>
        <taxon>Actinomycetes</taxon>
        <taxon>Kitasatosporales</taxon>
        <taxon>Streptomycetaceae</taxon>
        <taxon>Streptomyces</taxon>
    </lineage>
</organism>
<feature type="compositionally biased region" description="Low complexity" evidence="1">
    <location>
        <begin position="96"/>
        <end position="111"/>
    </location>
</feature>
<feature type="region of interest" description="Disordered" evidence="1">
    <location>
        <begin position="85"/>
        <end position="128"/>
    </location>
</feature>
<dbReference type="AlphaFoldDB" id="L1KUD2"/>
<proteinExistence type="predicted"/>
<feature type="non-terminal residue" evidence="2">
    <location>
        <position position="145"/>
    </location>
</feature>
<protein>
    <submittedName>
        <fullName evidence="2">Uncharacterized protein</fullName>
    </submittedName>
</protein>
<evidence type="ECO:0000256" key="1">
    <source>
        <dbReference type="SAM" id="MobiDB-lite"/>
    </source>
</evidence>
<evidence type="ECO:0000313" key="3">
    <source>
        <dbReference type="Proteomes" id="UP000010411"/>
    </source>
</evidence>
<evidence type="ECO:0000313" key="2">
    <source>
        <dbReference type="EMBL" id="EKX64003.1"/>
    </source>
</evidence>
<keyword evidence="3" id="KW-1185">Reference proteome</keyword>
<accession>L1KUD2</accession>
<reference evidence="2 3" key="1">
    <citation type="submission" date="2012-11" db="EMBL/GenBank/DDBJ databases">
        <authorList>
            <person name="Huguet-Tapia J.C."/>
            <person name="Durkin A.S."/>
            <person name="Pettis G.S."/>
            <person name="Badger J.H."/>
        </authorList>
    </citation>
    <scope>NUCLEOTIDE SEQUENCE [LARGE SCALE GENOMIC DNA]</scope>
    <source>
        <strain evidence="2 3">91-03</strain>
    </source>
</reference>
<dbReference type="EMBL" id="AEJC01000399">
    <property type="protein sequence ID" value="EKX64003.1"/>
    <property type="molecule type" value="Genomic_DNA"/>
</dbReference>
<sequence length="145" mass="15027">MPLGRRHVLVEQFAQLIGETVQLLGREGAFGRRDVGRTGRRAGAVGATGTGPARPACPARPSSFRAVGLPSPGTSRVLALVTAPARHRHPGPRPPGGARQAQQLRQPLLPRKSLGRTPLPVVGALGGDRRVRRAGGRQLGAGLGG</sequence>
<name>L1KUD2_9ACTN</name>
<comment type="caution">
    <text evidence="2">The sequence shown here is derived from an EMBL/GenBank/DDBJ whole genome shotgun (WGS) entry which is preliminary data.</text>
</comment>